<evidence type="ECO:0000313" key="1">
    <source>
        <dbReference type="EMBL" id="KAK3873622.1"/>
    </source>
</evidence>
<accession>A0AAE1KIG5</accession>
<dbReference type="Proteomes" id="UP001286313">
    <property type="component" value="Unassembled WGS sequence"/>
</dbReference>
<proteinExistence type="predicted"/>
<organism evidence="1 2">
    <name type="scientific">Petrolisthes cinctipes</name>
    <name type="common">Flat porcelain crab</name>
    <dbReference type="NCBI Taxonomy" id="88211"/>
    <lineage>
        <taxon>Eukaryota</taxon>
        <taxon>Metazoa</taxon>
        <taxon>Ecdysozoa</taxon>
        <taxon>Arthropoda</taxon>
        <taxon>Crustacea</taxon>
        <taxon>Multicrustacea</taxon>
        <taxon>Malacostraca</taxon>
        <taxon>Eumalacostraca</taxon>
        <taxon>Eucarida</taxon>
        <taxon>Decapoda</taxon>
        <taxon>Pleocyemata</taxon>
        <taxon>Anomura</taxon>
        <taxon>Galatheoidea</taxon>
        <taxon>Porcellanidae</taxon>
        <taxon>Petrolisthes</taxon>
    </lineage>
</organism>
<gene>
    <name evidence="1" type="ORF">Pcinc_021371</name>
</gene>
<dbReference type="AlphaFoldDB" id="A0AAE1KIG5"/>
<reference evidence="1" key="1">
    <citation type="submission" date="2023-10" db="EMBL/GenBank/DDBJ databases">
        <title>Genome assemblies of two species of porcelain crab, Petrolisthes cinctipes and Petrolisthes manimaculis (Anomura: Porcellanidae).</title>
        <authorList>
            <person name="Angst P."/>
        </authorList>
    </citation>
    <scope>NUCLEOTIDE SEQUENCE</scope>
    <source>
        <strain evidence="1">PB745_01</strain>
        <tissue evidence="1">Gill</tissue>
    </source>
</reference>
<dbReference type="EMBL" id="JAWQEG010002204">
    <property type="protein sequence ID" value="KAK3873622.1"/>
    <property type="molecule type" value="Genomic_DNA"/>
</dbReference>
<comment type="caution">
    <text evidence="1">The sequence shown here is derived from an EMBL/GenBank/DDBJ whole genome shotgun (WGS) entry which is preliminary data.</text>
</comment>
<keyword evidence="2" id="KW-1185">Reference proteome</keyword>
<evidence type="ECO:0000313" key="2">
    <source>
        <dbReference type="Proteomes" id="UP001286313"/>
    </source>
</evidence>
<sequence length="81" mass="8852">MCLGMGPKVFNALPKEVRNTPGCPVENFECGLDKLLWTVPDQPPVLGYTARCRTSNNIPHQVALKDRDASRIGNSCGSPRL</sequence>
<protein>
    <submittedName>
        <fullName evidence="1">Uncharacterized protein</fullName>
    </submittedName>
</protein>
<name>A0AAE1KIG5_PETCI</name>